<name>A0A2Z5FSG1_9BACT</name>
<dbReference type="Pfam" id="PF04365">
    <property type="entry name" value="BrnT_toxin"/>
    <property type="match status" value="1"/>
</dbReference>
<dbReference type="EMBL" id="CP030840">
    <property type="protein sequence ID" value="AXC09406.1"/>
    <property type="molecule type" value="Genomic_DNA"/>
</dbReference>
<dbReference type="Gene3D" id="3.10.450.530">
    <property type="entry name" value="Ribonuclease toxin, BrnT, of type II toxin-antitoxin system"/>
    <property type="match status" value="1"/>
</dbReference>
<evidence type="ECO:0008006" key="3">
    <source>
        <dbReference type="Google" id="ProtNLM"/>
    </source>
</evidence>
<dbReference type="AlphaFoldDB" id="A0A2Z5FSG1"/>
<proteinExistence type="predicted"/>
<sequence length="112" mass="13018">MRPHRPLDLLADCIGFDWDDANLTKNWDRHRVTPEEAEDVFFQEPIIMSGDAGHAGREKRYRLLGQTGAGRRLFVAFTVRRKLVRVISARDMNRRESESFASYEKNYTEGDS</sequence>
<dbReference type="InterPro" id="IPR007460">
    <property type="entry name" value="BrnT_toxin"/>
</dbReference>
<dbReference type="KEGG" id="abas:ACPOL_0019"/>
<evidence type="ECO:0000313" key="1">
    <source>
        <dbReference type="EMBL" id="AXC09406.1"/>
    </source>
</evidence>
<protein>
    <recommendedName>
        <fullName evidence="3">BrnT family toxin</fullName>
    </recommendedName>
</protein>
<evidence type="ECO:0000313" key="2">
    <source>
        <dbReference type="Proteomes" id="UP000253606"/>
    </source>
</evidence>
<gene>
    <name evidence="1" type="ORF">ACPOL_0019</name>
</gene>
<keyword evidence="2" id="KW-1185">Reference proteome</keyword>
<organism evidence="1 2">
    <name type="scientific">Acidisarcina polymorpha</name>
    <dbReference type="NCBI Taxonomy" id="2211140"/>
    <lineage>
        <taxon>Bacteria</taxon>
        <taxon>Pseudomonadati</taxon>
        <taxon>Acidobacteriota</taxon>
        <taxon>Terriglobia</taxon>
        <taxon>Terriglobales</taxon>
        <taxon>Acidobacteriaceae</taxon>
        <taxon>Acidisarcina</taxon>
    </lineage>
</organism>
<dbReference type="OrthoDB" id="9798158at2"/>
<dbReference type="Proteomes" id="UP000253606">
    <property type="component" value="Chromosome"/>
</dbReference>
<reference evidence="1 2" key="1">
    <citation type="journal article" date="2018" name="Front. Microbiol.">
        <title>Hydrolytic Capabilities as a Key to Environmental Success: Chitinolytic and Cellulolytic Acidobacteria From Acidic Sub-arctic Soils and Boreal Peatlands.</title>
        <authorList>
            <person name="Belova S.E."/>
            <person name="Ravin N.V."/>
            <person name="Pankratov T.A."/>
            <person name="Rakitin A.L."/>
            <person name="Ivanova A.A."/>
            <person name="Beletsky A.V."/>
            <person name="Mardanov A.V."/>
            <person name="Sinninghe Damste J.S."/>
            <person name="Dedysh S.N."/>
        </authorList>
    </citation>
    <scope>NUCLEOTIDE SEQUENCE [LARGE SCALE GENOMIC DNA]</scope>
    <source>
        <strain evidence="1 2">SBC82</strain>
    </source>
</reference>
<dbReference type="RefSeq" id="WP_114205256.1">
    <property type="nucleotide sequence ID" value="NZ_CP030840.1"/>
</dbReference>
<accession>A0A2Z5FSG1</accession>
<dbReference type="InterPro" id="IPR038573">
    <property type="entry name" value="BrnT_sf"/>
</dbReference>